<dbReference type="GO" id="GO:1990904">
    <property type="term" value="C:ribonucleoprotein complex"/>
    <property type="evidence" value="ECO:0007669"/>
    <property type="project" value="UniProtKB-KW"/>
</dbReference>
<keyword evidence="2" id="KW-0689">Ribosomal protein</keyword>
<accession>A0A2H0U8Q8</accession>
<name>A0A2H0U8Q8_9BACT</name>
<evidence type="ECO:0008006" key="7">
    <source>
        <dbReference type="Google" id="ProtNLM"/>
    </source>
</evidence>
<evidence type="ECO:0000313" key="5">
    <source>
        <dbReference type="EMBL" id="PIR82789.1"/>
    </source>
</evidence>
<dbReference type="Gene3D" id="4.10.410.60">
    <property type="match status" value="1"/>
</dbReference>
<dbReference type="Proteomes" id="UP000231379">
    <property type="component" value="Unassembled WGS sequence"/>
</dbReference>
<protein>
    <recommendedName>
        <fullName evidence="7">50S ribosomal protein L35</fullName>
    </recommendedName>
</protein>
<sequence length="60" mass="7076">MKSNKSYNKRLRVTRRGKIISRVPGHNHFNAKDSGTKRQQKRRPNEVGLSNLERSRYLPN</sequence>
<proteinExistence type="inferred from homology"/>
<dbReference type="Pfam" id="PF01632">
    <property type="entry name" value="Ribosomal_L35p"/>
    <property type="match status" value="1"/>
</dbReference>
<feature type="compositionally biased region" description="Basic residues" evidence="4">
    <location>
        <begin position="7"/>
        <end position="19"/>
    </location>
</feature>
<dbReference type="GO" id="GO:0006412">
    <property type="term" value="P:translation"/>
    <property type="evidence" value="ECO:0007669"/>
    <property type="project" value="InterPro"/>
</dbReference>
<evidence type="ECO:0000256" key="4">
    <source>
        <dbReference type="SAM" id="MobiDB-lite"/>
    </source>
</evidence>
<dbReference type="AlphaFoldDB" id="A0A2H0U8Q8"/>
<gene>
    <name evidence="5" type="ORF">COU20_00475</name>
</gene>
<dbReference type="GO" id="GO:0005840">
    <property type="term" value="C:ribosome"/>
    <property type="evidence" value="ECO:0007669"/>
    <property type="project" value="UniProtKB-KW"/>
</dbReference>
<dbReference type="SUPFAM" id="SSF143034">
    <property type="entry name" value="L35p-like"/>
    <property type="match status" value="1"/>
</dbReference>
<comment type="caution">
    <text evidence="5">The sequence shown here is derived from an EMBL/GenBank/DDBJ whole genome shotgun (WGS) entry which is preliminary data.</text>
</comment>
<dbReference type="InterPro" id="IPR021137">
    <property type="entry name" value="Ribosomal_bL35-like"/>
</dbReference>
<dbReference type="EMBL" id="PFBM01000005">
    <property type="protein sequence ID" value="PIR82789.1"/>
    <property type="molecule type" value="Genomic_DNA"/>
</dbReference>
<reference evidence="6" key="1">
    <citation type="submission" date="2017-09" db="EMBL/GenBank/DDBJ databases">
        <title>Depth-based differentiation of microbial function through sediment-hosted aquifers and enrichment of novel symbionts in the deep terrestrial subsurface.</title>
        <authorList>
            <person name="Probst A.J."/>
            <person name="Ladd B."/>
            <person name="Jarett J.K."/>
            <person name="Geller-Mcgrath D.E."/>
            <person name="Sieber C.M.K."/>
            <person name="Emerson J.B."/>
            <person name="Anantharaman K."/>
            <person name="Thomas B.C."/>
            <person name="Malmstrom R."/>
            <person name="Stieglmeier M."/>
            <person name="Klingl A."/>
            <person name="Woyke T."/>
            <person name="Ryan C.M."/>
            <person name="Banfield J.F."/>
        </authorList>
    </citation>
    <scope>NUCLEOTIDE SEQUENCE [LARGE SCALE GENOMIC DNA]</scope>
</reference>
<dbReference type="GO" id="GO:0003735">
    <property type="term" value="F:structural constituent of ribosome"/>
    <property type="evidence" value="ECO:0007669"/>
    <property type="project" value="InterPro"/>
</dbReference>
<organism evidence="5 6">
    <name type="scientific">Candidatus Kaiserbacteria bacterium CG10_big_fil_rev_8_21_14_0_10_59_10</name>
    <dbReference type="NCBI Taxonomy" id="1974612"/>
    <lineage>
        <taxon>Bacteria</taxon>
        <taxon>Candidatus Kaiseribacteriota</taxon>
    </lineage>
</organism>
<evidence type="ECO:0000313" key="6">
    <source>
        <dbReference type="Proteomes" id="UP000231379"/>
    </source>
</evidence>
<keyword evidence="3" id="KW-0687">Ribonucleoprotein</keyword>
<evidence type="ECO:0000256" key="1">
    <source>
        <dbReference type="ARBA" id="ARBA00006598"/>
    </source>
</evidence>
<evidence type="ECO:0000256" key="3">
    <source>
        <dbReference type="ARBA" id="ARBA00023274"/>
    </source>
</evidence>
<dbReference type="InterPro" id="IPR037229">
    <property type="entry name" value="Ribosomal_bL35_sf"/>
</dbReference>
<comment type="similarity">
    <text evidence="1">Belongs to the bacterial ribosomal protein bL35 family.</text>
</comment>
<evidence type="ECO:0000256" key="2">
    <source>
        <dbReference type="ARBA" id="ARBA00022980"/>
    </source>
</evidence>
<feature type="region of interest" description="Disordered" evidence="4">
    <location>
        <begin position="1"/>
        <end position="60"/>
    </location>
</feature>